<dbReference type="AlphaFoldDB" id="A0AAN5CU71"/>
<dbReference type="Proteomes" id="UP001328107">
    <property type="component" value="Unassembled WGS sequence"/>
</dbReference>
<protein>
    <submittedName>
        <fullName evidence="1">Uncharacterized protein</fullName>
    </submittedName>
</protein>
<gene>
    <name evidence="1" type="ORF">PMAYCL1PPCAC_20906</name>
</gene>
<evidence type="ECO:0000313" key="1">
    <source>
        <dbReference type="EMBL" id="GMR50711.1"/>
    </source>
</evidence>
<organism evidence="1 2">
    <name type="scientific">Pristionchus mayeri</name>
    <dbReference type="NCBI Taxonomy" id="1317129"/>
    <lineage>
        <taxon>Eukaryota</taxon>
        <taxon>Metazoa</taxon>
        <taxon>Ecdysozoa</taxon>
        <taxon>Nematoda</taxon>
        <taxon>Chromadorea</taxon>
        <taxon>Rhabditida</taxon>
        <taxon>Rhabditina</taxon>
        <taxon>Diplogasteromorpha</taxon>
        <taxon>Diplogasteroidea</taxon>
        <taxon>Neodiplogasteridae</taxon>
        <taxon>Pristionchus</taxon>
    </lineage>
</organism>
<keyword evidence="2" id="KW-1185">Reference proteome</keyword>
<proteinExistence type="predicted"/>
<dbReference type="EMBL" id="BTRK01000004">
    <property type="protein sequence ID" value="GMR50711.1"/>
    <property type="molecule type" value="Genomic_DNA"/>
</dbReference>
<sequence>SAIDKQGGSTPSSSRRNACYDCRRCSCLRNRSRIGGPVSFRLYNRPCCRCGCTSRSLSCVPGRQSRKSASAVIIRRNITQFLI</sequence>
<accession>A0AAN5CU71</accession>
<evidence type="ECO:0000313" key="2">
    <source>
        <dbReference type="Proteomes" id="UP001328107"/>
    </source>
</evidence>
<feature type="non-terminal residue" evidence="1">
    <location>
        <position position="1"/>
    </location>
</feature>
<name>A0AAN5CU71_9BILA</name>
<reference evidence="2" key="1">
    <citation type="submission" date="2022-10" db="EMBL/GenBank/DDBJ databases">
        <title>Genome assembly of Pristionchus species.</title>
        <authorList>
            <person name="Yoshida K."/>
            <person name="Sommer R.J."/>
        </authorList>
    </citation>
    <scope>NUCLEOTIDE SEQUENCE [LARGE SCALE GENOMIC DNA]</scope>
    <source>
        <strain evidence="2">RS5460</strain>
    </source>
</reference>
<comment type="caution">
    <text evidence="1">The sequence shown here is derived from an EMBL/GenBank/DDBJ whole genome shotgun (WGS) entry which is preliminary data.</text>
</comment>